<feature type="transmembrane region" description="Helical" evidence="6">
    <location>
        <begin position="103"/>
        <end position="122"/>
    </location>
</feature>
<feature type="transmembrane region" description="Helical" evidence="6">
    <location>
        <begin position="166"/>
        <end position="186"/>
    </location>
</feature>
<evidence type="ECO:0000256" key="6">
    <source>
        <dbReference type="SAM" id="Phobius"/>
    </source>
</evidence>
<feature type="transmembrane region" description="Helical" evidence="6">
    <location>
        <begin position="388"/>
        <end position="409"/>
    </location>
</feature>
<keyword evidence="2" id="KW-0813">Transport</keyword>
<dbReference type="Proteomes" id="UP000187455">
    <property type="component" value="Unassembled WGS sequence"/>
</dbReference>
<comment type="caution">
    <text evidence="8">The sequence shown here is derived from an EMBL/GenBank/DDBJ whole genome shotgun (WGS) entry which is preliminary data.</text>
</comment>
<keyword evidence="3 6" id="KW-0812">Transmembrane</keyword>
<evidence type="ECO:0000256" key="1">
    <source>
        <dbReference type="ARBA" id="ARBA00004141"/>
    </source>
</evidence>
<dbReference type="OrthoDB" id="3639251at2759"/>
<dbReference type="GO" id="GO:0016020">
    <property type="term" value="C:membrane"/>
    <property type="evidence" value="ECO:0007669"/>
    <property type="project" value="UniProtKB-SubCell"/>
</dbReference>
<dbReference type="SUPFAM" id="SSF103473">
    <property type="entry name" value="MFS general substrate transporter"/>
    <property type="match status" value="1"/>
</dbReference>
<feature type="transmembrane region" description="Helical" evidence="6">
    <location>
        <begin position="265"/>
        <end position="282"/>
    </location>
</feature>
<evidence type="ECO:0000313" key="9">
    <source>
        <dbReference type="Proteomes" id="UP000187455"/>
    </source>
</evidence>
<feature type="transmembrane region" description="Helical" evidence="6">
    <location>
        <begin position="355"/>
        <end position="376"/>
    </location>
</feature>
<evidence type="ECO:0000259" key="7">
    <source>
        <dbReference type="PROSITE" id="PS50850"/>
    </source>
</evidence>
<evidence type="ECO:0000313" key="8">
    <source>
        <dbReference type="EMBL" id="OLY78530.1"/>
    </source>
</evidence>
<feature type="transmembrane region" description="Helical" evidence="6">
    <location>
        <begin position="327"/>
        <end position="349"/>
    </location>
</feature>
<organism evidence="8 9">
    <name type="scientific">Smittium mucronatum</name>
    <dbReference type="NCBI Taxonomy" id="133383"/>
    <lineage>
        <taxon>Eukaryota</taxon>
        <taxon>Fungi</taxon>
        <taxon>Fungi incertae sedis</taxon>
        <taxon>Zoopagomycota</taxon>
        <taxon>Kickxellomycotina</taxon>
        <taxon>Harpellomycetes</taxon>
        <taxon>Harpellales</taxon>
        <taxon>Legeriomycetaceae</taxon>
        <taxon>Smittium</taxon>
    </lineage>
</organism>
<dbReference type="FunFam" id="1.20.1250.20:FF:000018">
    <property type="entry name" value="MFS transporter permease"/>
    <property type="match status" value="1"/>
</dbReference>
<name>A0A1R0GNS4_9FUNG</name>
<dbReference type="PANTHER" id="PTHR43791:SF46">
    <property type="entry name" value="MAJOR FACILITATOR SUPERFAMILY (MFS) PROFILE DOMAIN-CONTAINING PROTEIN-RELATED"/>
    <property type="match status" value="1"/>
</dbReference>
<dbReference type="STRING" id="133383.A0A1R0GNS4"/>
<dbReference type="EMBL" id="LSSL01006195">
    <property type="protein sequence ID" value="OLY78530.1"/>
    <property type="molecule type" value="Genomic_DNA"/>
</dbReference>
<dbReference type="Pfam" id="PF07690">
    <property type="entry name" value="MFS_1"/>
    <property type="match status" value="1"/>
</dbReference>
<dbReference type="InterPro" id="IPR011701">
    <property type="entry name" value="MFS"/>
</dbReference>
<feature type="transmembrane region" description="Helical" evidence="6">
    <location>
        <begin position="421"/>
        <end position="442"/>
    </location>
</feature>
<evidence type="ECO:0000256" key="5">
    <source>
        <dbReference type="ARBA" id="ARBA00023136"/>
    </source>
</evidence>
<feature type="domain" description="Major facilitator superfamily (MFS) profile" evidence="7">
    <location>
        <begin position="37"/>
        <end position="447"/>
    </location>
</feature>
<dbReference type="Gene3D" id="1.20.1250.20">
    <property type="entry name" value="MFS general substrate transporter like domains"/>
    <property type="match status" value="2"/>
</dbReference>
<protein>
    <submittedName>
        <fullName evidence="8">High-affinity nicotinic acid transporter</fullName>
    </submittedName>
</protein>
<dbReference type="AlphaFoldDB" id="A0A1R0GNS4"/>
<keyword evidence="9" id="KW-1185">Reference proteome</keyword>
<feature type="transmembrane region" description="Helical" evidence="6">
    <location>
        <begin position="192"/>
        <end position="218"/>
    </location>
</feature>
<comment type="subcellular location">
    <subcellularLocation>
        <location evidence="1">Membrane</location>
        <topology evidence="1">Multi-pass membrane protein</topology>
    </subcellularLocation>
</comment>
<dbReference type="InterPro" id="IPR036259">
    <property type="entry name" value="MFS_trans_sf"/>
</dbReference>
<dbReference type="PANTHER" id="PTHR43791">
    <property type="entry name" value="PERMEASE-RELATED"/>
    <property type="match status" value="1"/>
</dbReference>
<sequence>MSINSEKEKIRINELEILTDREKYVVKSYLRKVDFRIIPIMGLIYFFAVMDRANIGSAFTNGLAEGLNFTKSDKGNATSLFFVFYIIMETPSNILLKRFKPHLWFSLIITSWSLVCFCMSFAKSAAAFLVCRSLLGGIESGLTPGVIAYMPYWYTRAEVGFRMSMFFAAGTLSGVFGGPIAAGLVSVKVKNIAPYSVIFLIEGAISIGFGILSFFLIVDYPETAKFLNEEEKDLITRRIRADQGSAIKEKVTLKSIKSSLSDWKMWMYAIMFYSANVPGVTINTFSGPLIKNLGYTSRNATIMSALPNLAGFVGQLMTGYTMTRFPLFLNAIFYTSFAVVGFAVSGFTFDNSKLRLGFLCIAGFGTFPNIPIIATWMSVNAGGISKRMISSAMTVSFGGIAGATTGYLLTSDFEPKYTAGLSTNIAVLAIIILFSLILSIYFKYENARRDNNPVDVSHLSEREQRDLNDYHPSFRYRI</sequence>
<feature type="transmembrane region" description="Helical" evidence="6">
    <location>
        <begin position="33"/>
        <end position="50"/>
    </location>
</feature>
<keyword evidence="5 6" id="KW-0472">Membrane</keyword>
<feature type="transmembrane region" description="Helical" evidence="6">
    <location>
        <begin position="134"/>
        <end position="154"/>
    </location>
</feature>
<evidence type="ECO:0000256" key="2">
    <source>
        <dbReference type="ARBA" id="ARBA00022448"/>
    </source>
</evidence>
<accession>A0A1R0GNS4</accession>
<evidence type="ECO:0000256" key="4">
    <source>
        <dbReference type="ARBA" id="ARBA00022989"/>
    </source>
</evidence>
<dbReference type="InterPro" id="IPR020846">
    <property type="entry name" value="MFS_dom"/>
</dbReference>
<dbReference type="PROSITE" id="PS50850">
    <property type="entry name" value="MFS"/>
    <property type="match status" value="1"/>
</dbReference>
<keyword evidence="4 6" id="KW-1133">Transmembrane helix</keyword>
<gene>
    <name evidence="8" type="ORF">AYI68_g7421</name>
</gene>
<proteinExistence type="predicted"/>
<evidence type="ECO:0000256" key="3">
    <source>
        <dbReference type="ARBA" id="ARBA00022692"/>
    </source>
</evidence>
<reference evidence="8 9" key="1">
    <citation type="journal article" date="2016" name="Mol. Biol. Evol.">
        <title>Genome-Wide Survey of Gut Fungi (Harpellales) Reveals the First Horizontally Transferred Ubiquitin Gene from a Mosquito Host.</title>
        <authorList>
            <person name="Wang Y."/>
            <person name="White M.M."/>
            <person name="Kvist S."/>
            <person name="Moncalvo J.M."/>
        </authorList>
    </citation>
    <scope>NUCLEOTIDE SEQUENCE [LARGE SCALE GENOMIC DNA]</scope>
    <source>
        <strain evidence="8 9">ALG-7-W6</strain>
    </source>
</reference>
<dbReference type="GO" id="GO:0022857">
    <property type="term" value="F:transmembrane transporter activity"/>
    <property type="evidence" value="ECO:0007669"/>
    <property type="project" value="InterPro"/>
</dbReference>